<dbReference type="AlphaFoldDB" id="A0A5B1CHD9"/>
<keyword evidence="2" id="KW-1185">Reference proteome</keyword>
<name>A0A5B1CHD9_9BACT</name>
<organism evidence="1 2">
    <name type="scientific">Rubripirellula obstinata</name>
    <dbReference type="NCBI Taxonomy" id="406547"/>
    <lineage>
        <taxon>Bacteria</taxon>
        <taxon>Pseudomonadati</taxon>
        <taxon>Planctomycetota</taxon>
        <taxon>Planctomycetia</taxon>
        <taxon>Pirellulales</taxon>
        <taxon>Pirellulaceae</taxon>
        <taxon>Rubripirellula</taxon>
    </lineage>
</organism>
<reference evidence="1 2" key="1">
    <citation type="submission" date="2019-08" db="EMBL/GenBank/DDBJ databases">
        <title>Deep-cultivation of Planctomycetes and their phenomic and genomic characterization uncovers novel biology.</title>
        <authorList>
            <person name="Wiegand S."/>
            <person name="Jogler M."/>
            <person name="Boedeker C."/>
            <person name="Pinto D."/>
            <person name="Vollmers J."/>
            <person name="Rivas-Marin E."/>
            <person name="Kohn T."/>
            <person name="Peeters S.H."/>
            <person name="Heuer A."/>
            <person name="Rast P."/>
            <person name="Oberbeckmann S."/>
            <person name="Bunk B."/>
            <person name="Jeske O."/>
            <person name="Meyerdierks A."/>
            <person name="Storesund J.E."/>
            <person name="Kallscheuer N."/>
            <person name="Luecker S."/>
            <person name="Lage O.M."/>
            <person name="Pohl T."/>
            <person name="Merkel B.J."/>
            <person name="Hornburger P."/>
            <person name="Mueller R.-W."/>
            <person name="Bruemmer F."/>
            <person name="Labrenz M."/>
            <person name="Spormann A.M."/>
            <person name="Op Den Camp H."/>
            <person name="Overmann J."/>
            <person name="Amann R."/>
            <person name="Jetten M.S.M."/>
            <person name="Mascher T."/>
            <person name="Medema M.H."/>
            <person name="Devos D.P."/>
            <person name="Kaster A.-K."/>
            <person name="Ovreas L."/>
            <person name="Rohde M."/>
            <person name="Galperin M.Y."/>
            <person name="Jogler C."/>
        </authorList>
    </citation>
    <scope>NUCLEOTIDE SEQUENCE [LARGE SCALE GENOMIC DNA]</scope>
    <source>
        <strain evidence="1 2">LF1</strain>
    </source>
</reference>
<gene>
    <name evidence="1" type="ORF">LF1_21460</name>
</gene>
<dbReference type="EMBL" id="VRLW01000001">
    <property type="protein sequence ID" value="KAA1259612.1"/>
    <property type="molecule type" value="Genomic_DNA"/>
</dbReference>
<sequence length="206" mass="22744">MPTRLNNLETLHGVGRCLNGTYYSPGWGGSTVPWVLTHGIKRSKNRSPGRAESWADENAVGDVFREPVEHCKLQNEHCKLKILGKRYLLVNLHFSVFILQFAINTEAGQPHPPRAVQLSSALTFSSAQAMPTRINNLETLHGVGRCLNGTYYSPGWGGSTVPWVLTHGIKRSKNRSPGRGESDVGRNKLSAVPAIAWYYAGLPELR</sequence>
<protein>
    <submittedName>
        <fullName evidence="1">Uncharacterized protein</fullName>
    </submittedName>
</protein>
<proteinExistence type="predicted"/>
<accession>A0A5B1CHD9</accession>
<evidence type="ECO:0000313" key="2">
    <source>
        <dbReference type="Proteomes" id="UP000322699"/>
    </source>
</evidence>
<dbReference type="Proteomes" id="UP000322699">
    <property type="component" value="Unassembled WGS sequence"/>
</dbReference>
<comment type="caution">
    <text evidence="1">The sequence shown here is derived from an EMBL/GenBank/DDBJ whole genome shotgun (WGS) entry which is preliminary data.</text>
</comment>
<evidence type="ECO:0000313" key="1">
    <source>
        <dbReference type="EMBL" id="KAA1259612.1"/>
    </source>
</evidence>